<evidence type="ECO:0008006" key="4">
    <source>
        <dbReference type="Google" id="ProtNLM"/>
    </source>
</evidence>
<feature type="transmembrane region" description="Helical" evidence="1">
    <location>
        <begin position="204"/>
        <end position="225"/>
    </location>
</feature>
<dbReference type="Proteomes" id="UP000555828">
    <property type="component" value="Unassembled WGS sequence"/>
</dbReference>
<feature type="transmembrane region" description="Helical" evidence="1">
    <location>
        <begin position="119"/>
        <end position="141"/>
    </location>
</feature>
<evidence type="ECO:0000313" key="2">
    <source>
        <dbReference type="EMBL" id="MBB6061660.1"/>
    </source>
</evidence>
<keyword evidence="3" id="KW-1185">Reference proteome</keyword>
<keyword evidence="1" id="KW-1133">Transmembrane helix</keyword>
<name>A0A841GRJ7_9BACT</name>
<evidence type="ECO:0000313" key="3">
    <source>
        <dbReference type="Proteomes" id="UP000555828"/>
    </source>
</evidence>
<feature type="transmembrane region" description="Helical" evidence="1">
    <location>
        <begin position="147"/>
        <end position="167"/>
    </location>
</feature>
<evidence type="ECO:0000256" key="1">
    <source>
        <dbReference type="SAM" id="Phobius"/>
    </source>
</evidence>
<keyword evidence="1" id="KW-0472">Membrane</keyword>
<dbReference type="RefSeq" id="WP_184618437.1">
    <property type="nucleotide sequence ID" value="NZ_JACHEX010000001.1"/>
</dbReference>
<dbReference type="AlphaFoldDB" id="A0A841GRJ7"/>
<accession>A0A841GRJ7</accession>
<proteinExistence type="predicted"/>
<comment type="caution">
    <text evidence="2">The sequence shown here is derived from an EMBL/GenBank/DDBJ whole genome shotgun (WGS) entry which is preliminary data.</text>
</comment>
<organism evidence="2 3">
    <name type="scientific">Thermosipho japonicus</name>
    <dbReference type="NCBI Taxonomy" id="90323"/>
    <lineage>
        <taxon>Bacteria</taxon>
        <taxon>Thermotogati</taxon>
        <taxon>Thermotogota</taxon>
        <taxon>Thermotogae</taxon>
        <taxon>Thermotogales</taxon>
        <taxon>Fervidobacteriaceae</taxon>
        <taxon>Thermosipho</taxon>
    </lineage>
</organism>
<dbReference type="Pfam" id="PF04298">
    <property type="entry name" value="Zn_peptidase_2"/>
    <property type="match status" value="1"/>
</dbReference>
<dbReference type="PANTHER" id="PTHR36434">
    <property type="entry name" value="MEMBRANE PROTEASE YUGP-RELATED"/>
    <property type="match status" value="1"/>
</dbReference>
<dbReference type="InterPro" id="IPR007395">
    <property type="entry name" value="Zn_peptidase_2"/>
</dbReference>
<dbReference type="PANTHER" id="PTHR36434:SF1">
    <property type="entry name" value="MEMBRANE PROTEASE YUGP-RELATED"/>
    <property type="match status" value="1"/>
</dbReference>
<reference evidence="2 3" key="1">
    <citation type="submission" date="2020-08" db="EMBL/GenBank/DDBJ databases">
        <title>Genomic Encyclopedia of Type Strains, Phase IV (KMG-IV): sequencing the most valuable type-strain genomes for metagenomic binning, comparative biology and taxonomic classification.</title>
        <authorList>
            <person name="Goeker M."/>
        </authorList>
    </citation>
    <scope>NUCLEOTIDE SEQUENCE [LARGE SCALE GENOMIC DNA]</scope>
    <source>
        <strain evidence="2 3">DSM 13481</strain>
    </source>
</reference>
<keyword evidence="1" id="KW-0812">Transmembrane</keyword>
<sequence length="230" mass="25347">MFFFDPTFIILIPGLLLAFIAQAYVQERFSRYSKIPSSLNMTGAQLAKYMLESAGLYNVKIEKIPGHLTDHYDPRTKVVRLSDATYNSNSIAALGVVAHEIGHAIQHARHYVPLVIRTGIAPVVSFASNLSWILFIAGFIFMNIALIRIGVLLFSLAVIFSLITLPVEFDASNRAVKILRTNLMMSPNELEGVKKVLGAAAMTYVAGTLMAFLQLLRMILIAGFLGGNRD</sequence>
<protein>
    <recommendedName>
        <fullName evidence="4">Zinc metallopeptidase</fullName>
    </recommendedName>
</protein>
<dbReference type="EMBL" id="JACHEX010000001">
    <property type="protein sequence ID" value="MBB6061660.1"/>
    <property type="molecule type" value="Genomic_DNA"/>
</dbReference>
<gene>
    <name evidence="2" type="ORF">HNP65_000082</name>
</gene>
<feature type="transmembrane region" description="Helical" evidence="1">
    <location>
        <begin position="6"/>
        <end position="25"/>
    </location>
</feature>